<dbReference type="Gene3D" id="2.60.40.10">
    <property type="entry name" value="Immunoglobulins"/>
    <property type="match status" value="1"/>
</dbReference>
<feature type="domain" description="Glycosyl hydrolase family 13 catalytic" evidence="15">
    <location>
        <begin position="111"/>
        <end position="504"/>
    </location>
</feature>
<sequence>MSHGQHGSDTIRFGPESTGHSRRFALWAPGVEALTLKLAPSEGASCSSHAMHDDGEGWFSVDAECTPGARYLFQLPDGRELPDPASRAQDDDVFGASVVIDHATYQWQNTEWHGRPWTETVILEVHAGVLGGFSGVRRYLPQWAALGITAIELMPVNAVPGTRNWGYDGVLPFAVESSYGTPDDFKALIDEAHGLGLMVFLDVVYNHFGPDGNVWPAFAPSFFTGRDTPWGNAIDFDNPNVGTFFIENALMWVNDYRLDGLRFDAVHAIDNDGFLNTLSEKLQAAVGERRHLHLMLENERNNASLLDSAYTAQWNDDVHNVLHHLLTGEQEGYYSEYAHAPTEKLARALASGFVFQGHKTNDGTPRGESSGHLAPTAFINFLQNHDQIGNRALGERLITLTDDQALHAATVLLLLTPMIPMLFMGEECGARQPFLFFTDHRGELADAVREGRRAEFAAFSAFDSKTARNAIPDPNEPDTFAASFPYGQPDENWAARYKTLLSLRHQHIMPYLADCRFGEARVLGDGAVVANWHLAGGRQLTVAVNLGRDAVEFSLTRAGLLYQTGDVGESGALSPNSCTVWLEHTS</sequence>
<dbReference type="InterPro" id="IPR017853">
    <property type="entry name" value="GH"/>
</dbReference>
<dbReference type="InterPro" id="IPR044901">
    <property type="entry name" value="Trehalose_TreZ_E-set_sf"/>
</dbReference>
<dbReference type="CDD" id="cd11325">
    <property type="entry name" value="AmyAc_GTHase"/>
    <property type="match status" value="1"/>
</dbReference>
<dbReference type="EC" id="3.2.1.141" evidence="4 13"/>
<dbReference type="SUPFAM" id="SSF51445">
    <property type="entry name" value="(Trans)glycosidases"/>
    <property type="match status" value="1"/>
</dbReference>
<gene>
    <name evidence="16" type="primary">treZ</name>
    <name evidence="16" type="ORF">QC825_04365</name>
</gene>
<dbReference type="RefSeq" id="WP_251590856.1">
    <property type="nucleotide sequence ID" value="NZ_JAMLJI010000001.1"/>
</dbReference>
<comment type="caution">
    <text evidence="16">The sequence shown here is derived from an EMBL/GenBank/DDBJ whole genome shotgun (WGS) entry which is preliminary data.</text>
</comment>
<evidence type="ECO:0000256" key="12">
    <source>
        <dbReference type="ARBA" id="ARBA00034013"/>
    </source>
</evidence>
<evidence type="ECO:0000256" key="7">
    <source>
        <dbReference type="ARBA" id="ARBA00022801"/>
    </source>
</evidence>
<evidence type="ECO:0000256" key="10">
    <source>
        <dbReference type="ARBA" id="ARBA00032057"/>
    </source>
</evidence>
<dbReference type="InterPro" id="IPR022567">
    <property type="entry name" value="DUF3459"/>
</dbReference>
<keyword evidence="6" id="KW-0963">Cytoplasm</keyword>
<dbReference type="Gene3D" id="3.20.20.80">
    <property type="entry name" value="Glycosidases"/>
    <property type="match status" value="1"/>
</dbReference>
<evidence type="ECO:0000256" key="4">
    <source>
        <dbReference type="ARBA" id="ARBA00012268"/>
    </source>
</evidence>
<keyword evidence="7 14" id="KW-0378">Hydrolase</keyword>
<evidence type="ECO:0000256" key="3">
    <source>
        <dbReference type="ARBA" id="ARBA00008061"/>
    </source>
</evidence>
<dbReference type="NCBIfam" id="TIGR02402">
    <property type="entry name" value="trehalose_TreZ"/>
    <property type="match status" value="1"/>
</dbReference>
<evidence type="ECO:0000256" key="2">
    <source>
        <dbReference type="ARBA" id="ARBA00005199"/>
    </source>
</evidence>
<dbReference type="InterPro" id="IPR013783">
    <property type="entry name" value="Ig-like_fold"/>
</dbReference>
<comment type="subcellular location">
    <subcellularLocation>
        <location evidence="1">Cytoplasm</location>
    </subcellularLocation>
</comment>
<dbReference type="SUPFAM" id="SSF81296">
    <property type="entry name" value="E set domains"/>
    <property type="match status" value="1"/>
</dbReference>
<comment type="similarity">
    <text evidence="3 14">Belongs to the glycosyl hydrolase 13 family.</text>
</comment>
<keyword evidence="8" id="KW-0119">Carbohydrate metabolism</keyword>
<dbReference type="Proteomes" id="UP001269375">
    <property type="component" value="Unassembled WGS sequence"/>
</dbReference>
<dbReference type="InterPro" id="IPR006047">
    <property type="entry name" value="GH13_cat_dom"/>
</dbReference>
<evidence type="ECO:0000256" key="11">
    <source>
        <dbReference type="ARBA" id="ARBA00033284"/>
    </source>
</evidence>
<reference evidence="16 17" key="1">
    <citation type="submission" date="2023-04" db="EMBL/GenBank/DDBJ databases">
        <title>A long-awaited taxogenomic arrangement of the family Halomonadaceae.</title>
        <authorList>
            <person name="De La Haba R."/>
            <person name="Chuvochina M."/>
            <person name="Wittouck S."/>
            <person name="Arahal D.R."/>
            <person name="Sanchez-Porro C."/>
            <person name="Hugenholtz P."/>
            <person name="Ventosa A."/>
        </authorList>
    </citation>
    <scope>NUCLEOTIDE SEQUENCE [LARGE SCALE GENOMIC DNA]</scope>
    <source>
        <strain evidence="16 17">DSM 22428</strain>
    </source>
</reference>
<protein>
    <recommendedName>
        <fullName evidence="5 13">Malto-oligosyltrehalose trehalohydrolase</fullName>
        <shortName evidence="14">MTHase</shortName>
        <ecNumber evidence="4 13">3.2.1.141</ecNumber>
    </recommendedName>
    <alternativeName>
        <fullName evidence="11 14">4-alpha-D-((1-&gt;4)-alpha-D-glucano)trehalose trehalohydrolase</fullName>
    </alternativeName>
    <alternativeName>
        <fullName evidence="10 14">Maltooligosyl trehalose trehalohydrolase</fullName>
    </alternativeName>
</protein>
<evidence type="ECO:0000256" key="8">
    <source>
        <dbReference type="ARBA" id="ARBA00023277"/>
    </source>
</evidence>
<dbReference type="Pfam" id="PF00128">
    <property type="entry name" value="Alpha-amylase"/>
    <property type="match status" value="1"/>
</dbReference>
<dbReference type="InterPro" id="IPR014756">
    <property type="entry name" value="Ig_E-set"/>
</dbReference>
<dbReference type="CDD" id="cd02853">
    <property type="entry name" value="E_set_MTHase_like_N"/>
    <property type="match status" value="1"/>
</dbReference>
<dbReference type="PIRSF" id="PIRSF006337">
    <property type="entry name" value="Trehalose_TreZ"/>
    <property type="match status" value="1"/>
</dbReference>
<evidence type="ECO:0000259" key="15">
    <source>
        <dbReference type="SMART" id="SM00642"/>
    </source>
</evidence>
<evidence type="ECO:0000313" key="17">
    <source>
        <dbReference type="Proteomes" id="UP001269375"/>
    </source>
</evidence>
<keyword evidence="9 14" id="KW-0326">Glycosidase</keyword>
<evidence type="ECO:0000313" key="16">
    <source>
        <dbReference type="EMBL" id="MDR5895311.1"/>
    </source>
</evidence>
<evidence type="ECO:0000256" key="9">
    <source>
        <dbReference type="ARBA" id="ARBA00023295"/>
    </source>
</evidence>
<dbReference type="Pfam" id="PF11941">
    <property type="entry name" value="DUF3459"/>
    <property type="match status" value="1"/>
</dbReference>
<evidence type="ECO:0000256" key="1">
    <source>
        <dbReference type="ARBA" id="ARBA00004496"/>
    </source>
</evidence>
<dbReference type="InterPro" id="IPR012768">
    <property type="entry name" value="Trehalose_TreZ"/>
</dbReference>
<organism evidence="16 17">
    <name type="scientific">Larsenimonas suaedae</name>
    <dbReference type="NCBI Taxonomy" id="1851019"/>
    <lineage>
        <taxon>Bacteria</taxon>
        <taxon>Pseudomonadati</taxon>
        <taxon>Pseudomonadota</taxon>
        <taxon>Gammaproteobacteria</taxon>
        <taxon>Oceanospirillales</taxon>
        <taxon>Halomonadaceae</taxon>
        <taxon>Larsenimonas</taxon>
    </lineage>
</organism>
<evidence type="ECO:0000256" key="6">
    <source>
        <dbReference type="ARBA" id="ARBA00022490"/>
    </source>
</evidence>
<comment type="pathway">
    <text evidence="2 14">Glycan biosynthesis; trehalose biosynthesis.</text>
</comment>
<name>A0ABU1GUR0_9GAMM</name>
<dbReference type="PANTHER" id="PTHR43651">
    <property type="entry name" value="1,4-ALPHA-GLUCAN-BRANCHING ENZYME"/>
    <property type="match status" value="1"/>
</dbReference>
<evidence type="ECO:0000256" key="14">
    <source>
        <dbReference type="PIRNR" id="PIRNR006337"/>
    </source>
</evidence>
<accession>A0ABU1GUR0</accession>
<dbReference type="EMBL" id="JARWAO010000002">
    <property type="protein sequence ID" value="MDR5895311.1"/>
    <property type="molecule type" value="Genomic_DNA"/>
</dbReference>
<dbReference type="SMART" id="SM00642">
    <property type="entry name" value="Aamy"/>
    <property type="match status" value="1"/>
</dbReference>
<comment type="catalytic activity">
    <reaction evidence="12 14">
        <text>hydrolysis of (1-&gt;4)-alpha-D-glucosidic linkage in 4-alpha-D-[(1-&gt;4)-alpha-D-glucanosyl]n trehalose to yield trehalose and (1-&gt;4)-alpha-D-glucan.</text>
        <dbReference type="EC" id="3.2.1.141"/>
    </reaction>
</comment>
<proteinExistence type="inferred from homology"/>
<evidence type="ECO:0000256" key="5">
    <source>
        <dbReference type="ARBA" id="ARBA00015938"/>
    </source>
</evidence>
<keyword evidence="17" id="KW-1185">Reference proteome</keyword>
<evidence type="ECO:0000256" key="13">
    <source>
        <dbReference type="NCBIfam" id="TIGR02402"/>
    </source>
</evidence>
<dbReference type="PANTHER" id="PTHR43651:SF11">
    <property type="entry name" value="MALTO-OLIGOSYLTREHALOSE TREHALOHYDROLASE"/>
    <property type="match status" value="1"/>
</dbReference>
<dbReference type="Gene3D" id="1.10.10.760">
    <property type="entry name" value="E-set domains of sugar-utilizing enzymes"/>
    <property type="match status" value="1"/>
</dbReference>